<evidence type="ECO:0000259" key="4">
    <source>
        <dbReference type="Pfam" id="PF13407"/>
    </source>
</evidence>
<dbReference type="Pfam" id="PF13407">
    <property type="entry name" value="Peripla_BP_4"/>
    <property type="match status" value="1"/>
</dbReference>
<dbReference type="PANTHER" id="PTHR46847:SF1">
    <property type="entry name" value="D-ALLOSE-BINDING PERIPLASMIC PROTEIN-RELATED"/>
    <property type="match status" value="1"/>
</dbReference>
<name>A0A6J6SFE6_9ZZZZ</name>
<dbReference type="InterPro" id="IPR025997">
    <property type="entry name" value="SBP_2_dom"/>
</dbReference>
<reference evidence="5" key="1">
    <citation type="submission" date="2020-05" db="EMBL/GenBank/DDBJ databases">
        <authorList>
            <person name="Chiriac C."/>
            <person name="Salcher M."/>
            <person name="Ghai R."/>
            <person name="Kavagutti S V."/>
        </authorList>
    </citation>
    <scope>NUCLEOTIDE SEQUENCE</scope>
</reference>
<dbReference type="GO" id="GO:0030246">
    <property type="term" value="F:carbohydrate binding"/>
    <property type="evidence" value="ECO:0007669"/>
    <property type="project" value="UniProtKB-ARBA"/>
</dbReference>
<comment type="subcellular location">
    <subcellularLocation>
        <location evidence="1">Cell envelope</location>
    </subcellularLocation>
</comment>
<keyword evidence="3" id="KW-0732">Signal</keyword>
<comment type="similarity">
    <text evidence="2">Belongs to the bacterial solute-binding protein 2 family.</text>
</comment>
<protein>
    <submittedName>
        <fullName evidence="5">Unannotated protein</fullName>
    </submittedName>
</protein>
<accession>A0A6J6SFE6</accession>
<gene>
    <name evidence="5" type="ORF">UFOPK2735_00781</name>
</gene>
<evidence type="ECO:0000313" key="5">
    <source>
        <dbReference type="EMBL" id="CAB4733305.1"/>
    </source>
</evidence>
<sequence>MKAPWDGPKSGPKAAKGKTLIYVAQTMQNGGVAGAAAGVKEAAKAIGWKVRVIDGQGTPAGISSAMSQAVTLKADGIIVGGFDPATTKAEISAAKAAKIPVIGWHAAATSGPQPSLGLFSNVTTLRADVSKVSADWVIADSKGTGGVVIFTDSSIPFAEGKSQEIKAEVETCNSLKILEYANIPIGDSISTLVAAKTTALVAEFGDQWTHSISINGGLYITPMAAALRAAGKSGTGFPHNVGAGDGSADEYARIAAGDFQSVTVPEPLTMQGWQIVDEFNRAFAKQKASGYVPVVHLVTKANAGNSTVWDPQNGYRTEYKKIWGKK</sequence>
<evidence type="ECO:0000256" key="2">
    <source>
        <dbReference type="ARBA" id="ARBA00007639"/>
    </source>
</evidence>
<evidence type="ECO:0000256" key="1">
    <source>
        <dbReference type="ARBA" id="ARBA00004196"/>
    </source>
</evidence>
<dbReference type="PANTHER" id="PTHR46847">
    <property type="entry name" value="D-ALLOSE-BINDING PERIPLASMIC PROTEIN-RELATED"/>
    <property type="match status" value="1"/>
</dbReference>
<proteinExistence type="inferred from homology"/>
<dbReference type="InterPro" id="IPR028082">
    <property type="entry name" value="Peripla_BP_I"/>
</dbReference>
<dbReference type="AlphaFoldDB" id="A0A6J6SFE6"/>
<dbReference type="SUPFAM" id="SSF53822">
    <property type="entry name" value="Periplasmic binding protein-like I"/>
    <property type="match status" value="1"/>
</dbReference>
<feature type="domain" description="Periplasmic binding protein" evidence="4">
    <location>
        <begin position="25"/>
        <end position="277"/>
    </location>
</feature>
<dbReference type="Gene3D" id="3.40.50.2300">
    <property type="match status" value="2"/>
</dbReference>
<dbReference type="GO" id="GO:0030313">
    <property type="term" value="C:cell envelope"/>
    <property type="evidence" value="ECO:0007669"/>
    <property type="project" value="UniProtKB-SubCell"/>
</dbReference>
<dbReference type="EMBL" id="CAEZYP010000132">
    <property type="protein sequence ID" value="CAB4733305.1"/>
    <property type="molecule type" value="Genomic_DNA"/>
</dbReference>
<organism evidence="5">
    <name type="scientific">freshwater metagenome</name>
    <dbReference type="NCBI Taxonomy" id="449393"/>
    <lineage>
        <taxon>unclassified sequences</taxon>
        <taxon>metagenomes</taxon>
        <taxon>ecological metagenomes</taxon>
    </lineage>
</organism>
<evidence type="ECO:0000256" key="3">
    <source>
        <dbReference type="ARBA" id="ARBA00022729"/>
    </source>
</evidence>